<reference evidence="1" key="1">
    <citation type="journal article" date="2014" name="Front. Microbiol.">
        <title>High frequency of phylogenetically diverse reductive dehalogenase-homologous genes in deep subseafloor sedimentary metagenomes.</title>
        <authorList>
            <person name="Kawai M."/>
            <person name="Futagami T."/>
            <person name="Toyoda A."/>
            <person name="Takaki Y."/>
            <person name="Nishi S."/>
            <person name="Hori S."/>
            <person name="Arai W."/>
            <person name="Tsubouchi T."/>
            <person name="Morono Y."/>
            <person name="Uchiyama I."/>
            <person name="Ito T."/>
            <person name="Fujiyama A."/>
            <person name="Inagaki F."/>
            <person name="Takami H."/>
        </authorList>
    </citation>
    <scope>NUCLEOTIDE SEQUENCE</scope>
    <source>
        <strain evidence="1">Expedition CK06-06</strain>
    </source>
</reference>
<organism evidence="1">
    <name type="scientific">marine sediment metagenome</name>
    <dbReference type="NCBI Taxonomy" id="412755"/>
    <lineage>
        <taxon>unclassified sequences</taxon>
        <taxon>metagenomes</taxon>
        <taxon>ecological metagenomes</taxon>
    </lineage>
</organism>
<evidence type="ECO:0000313" key="1">
    <source>
        <dbReference type="EMBL" id="GAG49591.1"/>
    </source>
</evidence>
<protein>
    <recommendedName>
        <fullName evidence="2">Electron transfer flavoprotein alpha/beta-subunit N-terminal domain-containing protein</fullName>
    </recommendedName>
</protein>
<accession>X0ZN32</accession>
<dbReference type="InterPro" id="IPR014729">
    <property type="entry name" value="Rossmann-like_a/b/a_fold"/>
</dbReference>
<dbReference type="SUPFAM" id="SSF52402">
    <property type="entry name" value="Adenine nucleotide alpha hydrolases-like"/>
    <property type="match status" value="1"/>
</dbReference>
<proteinExistence type="predicted"/>
<sequence length="51" mass="5577">MKVVVCVARVVDTSEPLPVRSGKAALEEEGLRHVLNPADEHALEEGLRLKD</sequence>
<feature type="non-terminal residue" evidence="1">
    <location>
        <position position="51"/>
    </location>
</feature>
<comment type="caution">
    <text evidence="1">The sequence shown here is derived from an EMBL/GenBank/DDBJ whole genome shotgun (WGS) entry which is preliminary data.</text>
</comment>
<evidence type="ECO:0008006" key="2">
    <source>
        <dbReference type="Google" id="ProtNLM"/>
    </source>
</evidence>
<dbReference type="AlphaFoldDB" id="X0ZN32"/>
<dbReference type="Gene3D" id="3.40.50.620">
    <property type="entry name" value="HUPs"/>
    <property type="match status" value="1"/>
</dbReference>
<dbReference type="EMBL" id="BARS01055858">
    <property type="protein sequence ID" value="GAG49591.1"/>
    <property type="molecule type" value="Genomic_DNA"/>
</dbReference>
<gene>
    <name evidence="1" type="ORF">S01H1_82407</name>
</gene>
<name>X0ZN32_9ZZZZ</name>